<evidence type="ECO:0000256" key="10">
    <source>
        <dbReference type="ARBA" id="ARBA00023237"/>
    </source>
</evidence>
<dbReference type="SUPFAM" id="SSF56935">
    <property type="entry name" value="Porins"/>
    <property type="match status" value="1"/>
</dbReference>
<dbReference type="Pfam" id="PF00593">
    <property type="entry name" value="TonB_dep_Rec_b-barrel"/>
    <property type="match status" value="1"/>
</dbReference>
<evidence type="ECO:0000256" key="9">
    <source>
        <dbReference type="ARBA" id="ARBA00023170"/>
    </source>
</evidence>
<keyword evidence="5" id="KW-0812">Transmembrane</keyword>
<keyword evidence="9 13" id="KW-0675">Receptor</keyword>
<evidence type="ECO:0000313" key="14">
    <source>
        <dbReference type="Proteomes" id="UP000652567"/>
    </source>
</evidence>
<keyword evidence="8" id="KW-0472">Membrane</keyword>
<evidence type="ECO:0000256" key="6">
    <source>
        <dbReference type="ARBA" id="ARBA00022729"/>
    </source>
</evidence>
<dbReference type="Gene3D" id="2.40.170.20">
    <property type="entry name" value="TonB-dependent receptor, beta-barrel domain"/>
    <property type="match status" value="1"/>
</dbReference>
<dbReference type="InterPro" id="IPR000531">
    <property type="entry name" value="Beta-barrel_TonB"/>
</dbReference>
<keyword evidence="3" id="KW-0813">Transport</keyword>
<evidence type="ECO:0000256" key="7">
    <source>
        <dbReference type="ARBA" id="ARBA00023077"/>
    </source>
</evidence>
<dbReference type="GO" id="GO:0044718">
    <property type="term" value="P:siderophore transmembrane transport"/>
    <property type="evidence" value="ECO:0007669"/>
    <property type="project" value="TreeGrafter"/>
</dbReference>
<dbReference type="GO" id="GO:0009279">
    <property type="term" value="C:cell outer membrane"/>
    <property type="evidence" value="ECO:0007669"/>
    <property type="project" value="UniProtKB-SubCell"/>
</dbReference>
<evidence type="ECO:0000313" key="13">
    <source>
        <dbReference type="EMBL" id="MBE8717711.1"/>
    </source>
</evidence>
<protein>
    <submittedName>
        <fullName evidence="13">TonB-dependent receptor</fullName>
    </submittedName>
</protein>
<sequence>MSYAKPFVLSLLAVAIASHSSVLRAQPKNTGSSSAEIEQLLVRGERGRSSAEVSYEAEKLLSVAGQMGDPIQAIYTLPGVVYDTAESAPAVRGSSPRDNHFMVDGQRTGPLLNQLYGSAINGDLLQDFTLYPAAFAAPYGNATGAVFDVRLRDPRDQPIETVVDLNMLRTSLLFEGALSETQRFYTSYRLSTMQFFLEDGEELDDGEQINRLPTLHDYQLRYQWQPHEQHKLTLTVLGVDEEAGLHLSEASEAGRIDPDVIGDAFINNRWQSRQLRYEAIGQQEQTFTASLLSLTQRDHVGFGSEQFYRVQEDIYEVQLVWQQPVTEWLSWQAGVEAGQREADYQYDMIMYYCTDHQQDCEANRGEREQGSDKVNRPYQAAWLSTTWQVIPSLTWEIGGRYDKQEYSDESLFAPRARVSWFVTPGLELIASAGRHQQMAELDKSLPETGNSLLQSPGSDHYAAGFRYSLLGWNLKLEGYRKTMRHLPRALDPQQDAEKLRYVSDVKGTSRGIELMLEKVREDRWSGWLAVSYSQSERTDPITEKSTAYRLDTPIVVQAVFNYELSKAWTFGAVFTGRSGSLYSPIVGAKQNPWHPDYLLPEYGELNSKRLPFYHRLDVEFRRSAELFNHPVEYTMAVRNLYNRENVSGYYLLNNDSEQGYRINTEDDLGIFPYVAMKLRF</sequence>
<dbReference type="EMBL" id="PRDL01000001">
    <property type="protein sequence ID" value="MBE8717711.1"/>
    <property type="molecule type" value="Genomic_DNA"/>
</dbReference>
<evidence type="ECO:0000256" key="8">
    <source>
        <dbReference type="ARBA" id="ARBA00023136"/>
    </source>
</evidence>
<proteinExistence type="inferred from homology"/>
<dbReference type="InterPro" id="IPR036942">
    <property type="entry name" value="Beta-barrel_TonB_sf"/>
</dbReference>
<feature type="chain" id="PRO_5037703049" evidence="11">
    <location>
        <begin position="26"/>
        <end position="680"/>
    </location>
</feature>
<dbReference type="GO" id="GO:0015344">
    <property type="term" value="F:siderophore uptake transmembrane transporter activity"/>
    <property type="evidence" value="ECO:0007669"/>
    <property type="project" value="TreeGrafter"/>
</dbReference>
<evidence type="ECO:0000256" key="1">
    <source>
        <dbReference type="ARBA" id="ARBA00004571"/>
    </source>
</evidence>
<comment type="subcellular location">
    <subcellularLocation>
        <location evidence="1">Cell outer membrane</location>
        <topology evidence="1">Multi-pass membrane protein</topology>
    </subcellularLocation>
</comment>
<keyword evidence="4" id="KW-1134">Transmembrane beta strand</keyword>
<dbReference type="Proteomes" id="UP000652567">
    <property type="component" value="Unassembled WGS sequence"/>
</dbReference>
<dbReference type="RefSeq" id="WP_193909717.1">
    <property type="nucleotide sequence ID" value="NZ_PRDL01000001.1"/>
</dbReference>
<name>A0A928V6C7_9GAMM</name>
<gene>
    <name evidence="13" type="ORF">C4F51_11005</name>
</gene>
<dbReference type="PANTHER" id="PTHR30069">
    <property type="entry name" value="TONB-DEPENDENT OUTER MEMBRANE RECEPTOR"/>
    <property type="match status" value="1"/>
</dbReference>
<evidence type="ECO:0000256" key="5">
    <source>
        <dbReference type="ARBA" id="ARBA00022692"/>
    </source>
</evidence>
<evidence type="ECO:0000259" key="12">
    <source>
        <dbReference type="Pfam" id="PF00593"/>
    </source>
</evidence>
<comment type="caution">
    <text evidence="13">The sequence shown here is derived from an EMBL/GenBank/DDBJ whole genome shotgun (WGS) entry which is preliminary data.</text>
</comment>
<keyword evidence="7" id="KW-0798">TonB box</keyword>
<accession>A0A928V6C7</accession>
<dbReference type="PANTHER" id="PTHR30069:SF29">
    <property type="entry name" value="HEMOGLOBIN AND HEMOGLOBIN-HAPTOGLOBIN-BINDING PROTEIN 1-RELATED"/>
    <property type="match status" value="1"/>
</dbReference>
<keyword evidence="6 11" id="KW-0732">Signal</keyword>
<evidence type="ECO:0000256" key="2">
    <source>
        <dbReference type="ARBA" id="ARBA00008143"/>
    </source>
</evidence>
<reference evidence="13" key="1">
    <citation type="submission" date="2018-07" db="EMBL/GenBank/DDBJ databases">
        <title>Genome assembly of strain Ka43.</title>
        <authorList>
            <person name="Kukolya J."/>
            <person name="Nagy I."/>
            <person name="Horvath B."/>
            <person name="Toth A."/>
        </authorList>
    </citation>
    <scope>NUCLEOTIDE SEQUENCE</scope>
    <source>
        <strain evidence="13">KB43</strain>
    </source>
</reference>
<evidence type="ECO:0000256" key="3">
    <source>
        <dbReference type="ARBA" id="ARBA00022448"/>
    </source>
</evidence>
<feature type="domain" description="TonB-dependent receptor-like beta-barrel" evidence="12">
    <location>
        <begin position="268"/>
        <end position="586"/>
    </location>
</feature>
<evidence type="ECO:0000256" key="11">
    <source>
        <dbReference type="SAM" id="SignalP"/>
    </source>
</evidence>
<dbReference type="InterPro" id="IPR039426">
    <property type="entry name" value="TonB-dep_rcpt-like"/>
</dbReference>
<evidence type="ECO:0000256" key="4">
    <source>
        <dbReference type="ARBA" id="ARBA00022452"/>
    </source>
</evidence>
<keyword evidence="10" id="KW-0998">Cell outer membrane</keyword>
<organism evidence="13 14">
    <name type="scientific">Cellvibrio polysaccharolyticus</name>
    <dbReference type="NCBI Taxonomy" id="2082724"/>
    <lineage>
        <taxon>Bacteria</taxon>
        <taxon>Pseudomonadati</taxon>
        <taxon>Pseudomonadota</taxon>
        <taxon>Gammaproteobacteria</taxon>
        <taxon>Cellvibrionales</taxon>
        <taxon>Cellvibrionaceae</taxon>
        <taxon>Cellvibrio</taxon>
    </lineage>
</organism>
<feature type="signal peptide" evidence="11">
    <location>
        <begin position="1"/>
        <end position="25"/>
    </location>
</feature>
<keyword evidence="14" id="KW-1185">Reference proteome</keyword>
<dbReference type="AlphaFoldDB" id="A0A928V6C7"/>
<comment type="similarity">
    <text evidence="2">Belongs to the TonB-dependent receptor family. Hemoglobin/haptoglobin binding protein subfamily.</text>
</comment>